<sequence length="75" mass="8336">MSSPSRPPIRSRDNAEASRQVKTGGGSMLRYKTSEFVSLQNGQQNSSFQPTALDKDKPASQLLSRVCAYTDYEKH</sequence>
<dbReference type="GeneID" id="39590866"/>
<evidence type="ECO:0000313" key="3">
    <source>
        <dbReference type="Proteomes" id="UP000279236"/>
    </source>
</evidence>
<reference evidence="2 3" key="1">
    <citation type="submission" date="2018-11" db="EMBL/GenBank/DDBJ databases">
        <title>Genome sequence of Apiotrichum porosum DSM 27194.</title>
        <authorList>
            <person name="Aliyu H."/>
            <person name="Gorte O."/>
            <person name="Ochsenreither K."/>
        </authorList>
    </citation>
    <scope>NUCLEOTIDE SEQUENCE [LARGE SCALE GENOMIC DNA]</scope>
    <source>
        <strain evidence="2 3">DSM 27194</strain>
    </source>
</reference>
<dbReference type="AlphaFoldDB" id="A0A427Y142"/>
<evidence type="ECO:0000256" key="1">
    <source>
        <dbReference type="SAM" id="MobiDB-lite"/>
    </source>
</evidence>
<organism evidence="2 3">
    <name type="scientific">Apiotrichum porosum</name>
    <dbReference type="NCBI Taxonomy" id="105984"/>
    <lineage>
        <taxon>Eukaryota</taxon>
        <taxon>Fungi</taxon>
        <taxon>Dikarya</taxon>
        <taxon>Basidiomycota</taxon>
        <taxon>Agaricomycotina</taxon>
        <taxon>Tremellomycetes</taxon>
        <taxon>Trichosporonales</taxon>
        <taxon>Trichosporonaceae</taxon>
        <taxon>Apiotrichum</taxon>
    </lineage>
</organism>
<keyword evidence="3" id="KW-1185">Reference proteome</keyword>
<feature type="region of interest" description="Disordered" evidence="1">
    <location>
        <begin position="1"/>
        <end position="29"/>
    </location>
</feature>
<accession>A0A427Y142</accession>
<dbReference type="RefSeq" id="XP_028478245.1">
    <property type="nucleotide sequence ID" value="XM_028621793.1"/>
</dbReference>
<evidence type="ECO:0000313" key="2">
    <source>
        <dbReference type="EMBL" id="RSH84797.1"/>
    </source>
</evidence>
<gene>
    <name evidence="2" type="ORF">EHS24_006323</name>
</gene>
<protein>
    <submittedName>
        <fullName evidence="2">Uncharacterized protein</fullName>
    </submittedName>
</protein>
<proteinExistence type="predicted"/>
<feature type="region of interest" description="Disordered" evidence="1">
    <location>
        <begin position="40"/>
        <end position="59"/>
    </location>
</feature>
<feature type="compositionally biased region" description="Polar residues" evidence="1">
    <location>
        <begin position="40"/>
        <end position="50"/>
    </location>
</feature>
<dbReference type="Proteomes" id="UP000279236">
    <property type="component" value="Unassembled WGS sequence"/>
</dbReference>
<name>A0A427Y142_9TREE</name>
<comment type="caution">
    <text evidence="2">The sequence shown here is derived from an EMBL/GenBank/DDBJ whole genome shotgun (WGS) entry which is preliminary data.</text>
</comment>
<dbReference type="EMBL" id="RSCE01000003">
    <property type="protein sequence ID" value="RSH84797.1"/>
    <property type="molecule type" value="Genomic_DNA"/>
</dbReference>